<feature type="transmembrane region" description="Helical" evidence="1">
    <location>
        <begin position="83"/>
        <end position="101"/>
    </location>
</feature>
<keyword evidence="3" id="KW-1185">Reference proteome</keyword>
<name>A0AAW1PLJ5_9CHLO</name>
<proteinExistence type="predicted"/>
<feature type="transmembrane region" description="Helical" evidence="1">
    <location>
        <begin position="150"/>
        <end position="169"/>
    </location>
</feature>
<keyword evidence="1" id="KW-0472">Membrane</keyword>
<keyword evidence="1" id="KW-0812">Transmembrane</keyword>
<feature type="transmembrane region" description="Helical" evidence="1">
    <location>
        <begin position="121"/>
        <end position="138"/>
    </location>
</feature>
<evidence type="ECO:0000256" key="1">
    <source>
        <dbReference type="SAM" id="Phobius"/>
    </source>
</evidence>
<sequence>MAAHVAVFTRPRVPNLRPCQHQAQRPAQSGHLAVCRPSRLVQRSPVRKTDFVCRAESTSDDYVEAPGALLPHLPTDLAASAKAGFMTLALAGSSMSLASAALADEGLAPSPARLPFNPFEIGLLLTPLVLYGGFNIYRTNVNPRAKLSDFLFIFAALVIFGNLLSILVFKVRFF</sequence>
<gene>
    <name evidence="2" type="ORF">WJX72_008324</name>
</gene>
<organism evidence="2 3">
    <name type="scientific">[Myrmecia] bisecta</name>
    <dbReference type="NCBI Taxonomy" id="41462"/>
    <lineage>
        <taxon>Eukaryota</taxon>
        <taxon>Viridiplantae</taxon>
        <taxon>Chlorophyta</taxon>
        <taxon>core chlorophytes</taxon>
        <taxon>Trebouxiophyceae</taxon>
        <taxon>Trebouxiales</taxon>
        <taxon>Trebouxiaceae</taxon>
        <taxon>Myrmecia</taxon>
    </lineage>
</organism>
<dbReference type="AlphaFoldDB" id="A0AAW1PLJ5"/>
<protein>
    <submittedName>
        <fullName evidence="2">Uncharacterized protein</fullName>
    </submittedName>
</protein>
<evidence type="ECO:0000313" key="3">
    <source>
        <dbReference type="Proteomes" id="UP001489004"/>
    </source>
</evidence>
<dbReference type="Proteomes" id="UP001489004">
    <property type="component" value="Unassembled WGS sequence"/>
</dbReference>
<evidence type="ECO:0000313" key="2">
    <source>
        <dbReference type="EMBL" id="KAK9810306.1"/>
    </source>
</evidence>
<comment type="caution">
    <text evidence="2">The sequence shown here is derived from an EMBL/GenBank/DDBJ whole genome shotgun (WGS) entry which is preliminary data.</text>
</comment>
<keyword evidence="1" id="KW-1133">Transmembrane helix</keyword>
<reference evidence="2 3" key="1">
    <citation type="journal article" date="2024" name="Nat. Commun.">
        <title>Phylogenomics reveals the evolutionary origins of lichenization in chlorophyte algae.</title>
        <authorList>
            <person name="Puginier C."/>
            <person name="Libourel C."/>
            <person name="Otte J."/>
            <person name="Skaloud P."/>
            <person name="Haon M."/>
            <person name="Grisel S."/>
            <person name="Petersen M."/>
            <person name="Berrin J.G."/>
            <person name="Delaux P.M."/>
            <person name="Dal Grande F."/>
            <person name="Keller J."/>
        </authorList>
    </citation>
    <scope>NUCLEOTIDE SEQUENCE [LARGE SCALE GENOMIC DNA]</scope>
    <source>
        <strain evidence="2 3">SAG 2043</strain>
    </source>
</reference>
<dbReference type="EMBL" id="JALJOR010000010">
    <property type="protein sequence ID" value="KAK9810306.1"/>
    <property type="molecule type" value="Genomic_DNA"/>
</dbReference>
<accession>A0AAW1PLJ5</accession>